<gene>
    <name evidence="2" type="ORF">TELCIR_18599</name>
</gene>
<dbReference type="Proteomes" id="UP000230423">
    <property type="component" value="Unassembled WGS sequence"/>
</dbReference>
<reference evidence="2 3" key="1">
    <citation type="submission" date="2015-09" db="EMBL/GenBank/DDBJ databases">
        <title>Draft genome of the parasitic nematode Teladorsagia circumcincta isolate WARC Sus (inbred).</title>
        <authorList>
            <person name="Mitreva M."/>
        </authorList>
    </citation>
    <scope>NUCLEOTIDE SEQUENCE [LARGE SCALE GENOMIC DNA]</scope>
    <source>
        <strain evidence="2 3">S</strain>
    </source>
</reference>
<evidence type="ECO:0000313" key="2">
    <source>
        <dbReference type="EMBL" id="PIO59925.1"/>
    </source>
</evidence>
<organism evidence="2 3">
    <name type="scientific">Teladorsagia circumcincta</name>
    <name type="common">Brown stomach worm</name>
    <name type="synonym">Ostertagia circumcincta</name>
    <dbReference type="NCBI Taxonomy" id="45464"/>
    <lineage>
        <taxon>Eukaryota</taxon>
        <taxon>Metazoa</taxon>
        <taxon>Ecdysozoa</taxon>
        <taxon>Nematoda</taxon>
        <taxon>Chromadorea</taxon>
        <taxon>Rhabditida</taxon>
        <taxon>Rhabditina</taxon>
        <taxon>Rhabditomorpha</taxon>
        <taxon>Strongyloidea</taxon>
        <taxon>Trichostrongylidae</taxon>
        <taxon>Teladorsagia</taxon>
    </lineage>
</organism>
<evidence type="ECO:0000313" key="3">
    <source>
        <dbReference type="Proteomes" id="UP000230423"/>
    </source>
</evidence>
<keyword evidence="3" id="KW-1185">Reference proteome</keyword>
<evidence type="ECO:0000256" key="1">
    <source>
        <dbReference type="SAM" id="MobiDB-lite"/>
    </source>
</evidence>
<dbReference type="AlphaFoldDB" id="A0A2G9TPR4"/>
<accession>A0A2G9TPR4</accession>
<name>A0A2G9TPR4_TELCI</name>
<dbReference type="EMBL" id="KZ356566">
    <property type="protein sequence ID" value="PIO59925.1"/>
    <property type="molecule type" value="Genomic_DNA"/>
</dbReference>
<feature type="compositionally biased region" description="Basic and acidic residues" evidence="1">
    <location>
        <begin position="10"/>
        <end position="20"/>
    </location>
</feature>
<proteinExistence type="predicted"/>
<sequence>MQGPSNPAKKRMDEPEPHDKFSHFGNFVAAHLRALPEEISSDKIENLTTVLLYNVLVTKIKDEIPSEGS</sequence>
<protein>
    <submittedName>
        <fullName evidence="2">Uncharacterized protein</fullName>
    </submittedName>
</protein>
<feature type="region of interest" description="Disordered" evidence="1">
    <location>
        <begin position="1"/>
        <end position="20"/>
    </location>
</feature>